<dbReference type="InterPro" id="IPR050613">
    <property type="entry name" value="Sec_Metabolite_Reg"/>
</dbReference>
<dbReference type="Pfam" id="PF04082">
    <property type="entry name" value="Fungal_trans"/>
    <property type="match status" value="1"/>
</dbReference>
<dbReference type="AlphaFoldDB" id="A0A9P9AL77"/>
<evidence type="ECO:0000313" key="5">
    <source>
        <dbReference type="Proteomes" id="UP000777438"/>
    </source>
</evidence>
<reference evidence="4 5" key="1">
    <citation type="journal article" date="2021" name="Nat. Commun.">
        <title>Genetic determinants of endophytism in the Arabidopsis root mycobiome.</title>
        <authorList>
            <person name="Mesny F."/>
            <person name="Miyauchi S."/>
            <person name="Thiergart T."/>
            <person name="Pickel B."/>
            <person name="Atanasova L."/>
            <person name="Karlsson M."/>
            <person name="Huettel B."/>
            <person name="Barry K.W."/>
            <person name="Haridas S."/>
            <person name="Chen C."/>
            <person name="Bauer D."/>
            <person name="Andreopoulos W."/>
            <person name="Pangilinan J."/>
            <person name="LaButti K."/>
            <person name="Riley R."/>
            <person name="Lipzen A."/>
            <person name="Clum A."/>
            <person name="Drula E."/>
            <person name="Henrissat B."/>
            <person name="Kohler A."/>
            <person name="Grigoriev I.V."/>
            <person name="Martin F.M."/>
            <person name="Hacquard S."/>
        </authorList>
    </citation>
    <scope>NUCLEOTIDE SEQUENCE [LARGE SCALE GENOMIC DNA]</scope>
    <source>
        <strain evidence="4 5">MPI-CAGE-CH-0241</strain>
    </source>
</reference>
<dbReference type="CDD" id="cd12148">
    <property type="entry name" value="fungal_TF_MHR"/>
    <property type="match status" value="1"/>
</dbReference>
<dbReference type="EMBL" id="JAGPYM010000021">
    <property type="protein sequence ID" value="KAH6884230.1"/>
    <property type="molecule type" value="Genomic_DNA"/>
</dbReference>
<sequence>GPGYLGFTSHSTVFEETRHSLSLLHGPDSDQIEASVASSSPQDGISFRDLPPTIRAACLYVLQHLPGQPDEQMTFTDGLDNSHEPEGWMHIAVANIVRSLQVKFGARLAEGDAHLEHMAEQICTNTARPLRDIHTDPREWLDQFCSPDTVRWESLGLLWAYLERISDALDALQSGQHLAWVPGRRSPETTLKCLGCCVDISRHLNEANYLLLDICRRKSVLESIIAGDASLSCWNSHALSISMLTYLGAHVQQDVQPYKPSLCSENKRRLFAQVFNCDKFVVSFTGRPPLISRRYCSTPLPLDIRDEALTGGEEALMNAVNSLDARGWNTVGALYPVTLVRARFMVTVILDELVEISLDRTRSVTIDHLRDLKARELNTIAEFPPSLVYDPENIFDPSINIESLYAGIMIHLTHLQNLFFIERLLLRNGAPDEGNLLLTSFDMVRVTLVFWTHKDQFAQMRRNFEWLLMAHGAPGGGILCQELLRPSFHGTHPRDPSLSRSAIIQQLSLLVGFLGWVRPSAPNADLCADCKAIIQRVLDHHLNAPRDSEGDLFALDWGLTSPLDFNFELLDTFDWMRA</sequence>
<feature type="non-terminal residue" evidence="4">
    <location>
        <position position="578"/>
    </location>
</feature>
<keyword evidence="2" id="KW-0539">Nucleus</keyword>
<evidence type="ECO:0000313" key="4">
    <source>
        <dbReference type="EMBL" id="KAH6884230.1"/>
    </source>
</evidence>
<dbReference type="GO" id="GO:0005634">
    <property type="term" value="C:nucleus"/>
    <property type="evidence" value="ECO:0007669"/>
    <property type="project" value="UniProtKB-SubCell"/>
</dbReference>
<dbReference type="OrthoDB" id="4898680at2759"/>
<protein>
    <recommendedName>
        <fullName evidence="3">Xylanolytic transcriptional activator regulatory domain-containing protein</fullName>
    </recommendedName>
</protein>
<organism evidence="4 5">
    <name type="scientific">Thelonectria olida</name>
    <dbReference type="NCBI Taxonomy" id="1576542"/>
    <lineage>
        <taxon>Eukaryota</taxon>
        <taxon>Fungi</taxon>
        <taxon>Dikarya</taxon>
        <taxon>Ascomycota</taxon>
        <taxon>Pezizomycotina</taxon>
        <taxon>Sordariomycetes</taxon>
        <taxon>Hypocreomycetidae</taxon>
        <taxon>Hypocreales</taxon>
        <taxon>Nectriaceae</taxon>
        <taxon>Thelonectria</taxon>
    </lineage>
</organism>
<proteinExistence type="predicted"/>
<dbReference type="InterPro" id="IPR007219">
    <property type="entry name" value="XnlR_reg_dom"/>
</dbReference>
<name>A0A9P9AL77_9HYPO</name>
<evidence type="ECO:0000256" key="1">
    <source>
        <dbReference type="ARBA" id="ARBA00004123"/>
    </source>
</evidence>
<dbReference type="PANTHER" id="PTHR31001:SF40">
    <property type="entry name" value="ZN(II)2CYS6 TRANSCRIPTION FACTOR (EUROFUNG)"/>
    <property type="match status" value="1"/>
</dbReference>
<evidence type="ECO:0000259" key="3">
    <source>
        <dbReference type="SMART" id="SM00906"/>
    </source>
</evidence>
<dbReference type="PANTHER" id="PTHR31001">
    <property type="entry name" value="UNCHARACTERIZED TRANSCRIPTIONAL REGULATORY PROTEIN"/>
    <property type="match status" value="1"/>
</dbReference>
<dbReference type="GO" id="GO:0006351">
    <property type="term" value="P:DNA-templated transcription"/>
    <property type="evidence" value="ECO:0007669"/>
    <property type="project" value="InterPro"/>
</dbReference>
<evidence type="ECO:0000256" key="2">
    <source>
        <dbReference type="ARBA" id="ARBA00023242"/>
    </source>
</evidence>
<accession>A0A9P9AL77</accession>
<dbReference type="Proteomes" id="UP000777438">
    <property type="component" value="Unassembled WGS sequence"/>
</dbReference>
<feature type="domain" description="Xylanolytic transcriptional activator regulatory" evidence="3">
    <location>
        <begin position="233"/>
        <end position="307"/>
    </location>
</feature>
<keyword evidence="5" id="KW-1185">Reference proteome</keyword>
<comment type="subcellular location">
    <subcellularLocation>
        <location evidence="1">Nucleus</location>
    </subcellularLocation>
</comment>
<gene>
    <name evidence="4" type="ORF">B0T10DRAFT_366071</name>
</gene>
<dbReference type="GO" id="GO:0008270">
    <property type="term" value="F:zinc ion binding"/>
    <property type="evidence" value="ECO:0007669"/>
    <property type="project" value="InterPro"/>
</dbReference>
<comment type="caution">
    <text evidence="4">The sequence shown here is derived from an EMBL/GenBank/DDBJ whole genome shotgun (WGS) entry which is preliminary data.</text>
</comment>
<dbReference type="SMART" id="SM00906">
    <property type="entry name" value="Fungal_trans"/>
    <property type="match status" value="1"/>
</dbReference>
<dbReference type="GO" id="GO:0003677">
    <property type="term" value="F:DNA binding"/>
    <property type="evidence" value="ECO:0007669"/>
    <property type="project" value="InterPro"/>
</dbReference>
<feature type="non-terminal residue" evidence="4">
    <location>
        <position position="1"/>
    </location>
</feature>